<accession>A0ACC2S6P2</accession>
<name>A0ACC2S6P2_9FUNG</name>
<proteinExistence type="predicted"/>
<evidence type="ECO:0000313" key="2">
    <source>
        <dbReference type="Proteomes" id="UP001165960"/>
    </source>
</evidence>
<comment type="caution">
    <text evidence="1">The sequence shown here is derived from an EMBL/GenBank/DDBJ whole genome shotgun (WGS) entry which is preliminary data.</text>
</comment>
<reference evidence="1" key="1">
    <citation type="submission" date="2022-04" db="EMBL/GenBank/DDBJ databases">
        <title>Genome of the entomopathogenic fungus Entomophthora muscae.</title>
        <authorList>
            <person name="Elya C."/>
            <person name="Lovett B.R."/>
            <person name="Lee E."/>
            <person name="Macias A.M."/>
            <person name="Hajek A.E."/>
            <person name="De Bivort B.L."/>
            <person name="Kasson M.T."/>
            <person name="De Fine Licht H.H."/>
            <person name="Stajich J.E."/>
        </authorList>
    </citation>
    <scope>NUCLEOTIDE SEQUENCE</scope>
    <source>
        <strain evidence="1">Berkeley</strain>
    </source>
</reference>
<protein>
    <submittedName>
        <fullName evidence="1">Ribosome-releasing factor 2, mitochondrial</fullName>
    </submittedName>
</protein>
<sequence length="819" mass="89270">MIHLVARLSSLNARAACKLKRSSGIPGSLVLLRMFSVKGTYQLSNHTGWINASKSIKEHTLKRCYPSSFACGRFSTIPVNNSASPRKHSLRPEDESVINKIRNIGIIAHIDAGKTTTTERMLFYSGFTRKIGDVDSGDTVMDYLKQERERGITIQSAAITFAWKDHRINLIDTPGHVDFTMEVERSIRVLDGAVTILDGVAGVEAQTETVWAQADRYNLPRIAFVNKLDRMGADFHATVSQMRTRLGTNPLVCHLPLISSHGDLVGILDIVTLEHLSFKPQSSSHFNAYTIIRTPLDALRSEHSEWLNMAQQAREVLVEAVADLDDRVMELLLEANSGLSVEAHELEAGIRRATLASTGVPVLCGASLKNLGIQPLLDAILAYLPSPLECPLQQATLASGKQMQVVLDPRGALSALAFKVIYDPQRGPMTFVRVYSGTLTARASLINSSCEGQRERVLKLLQMYADEYEEIPEISAGNIGIVMGLKATRTGDTLLLASKNSISLQLPRLPTPAPVFMCAVEPASNADEPALHEALQNLILEDPSLRVHRDPDSGQTLLSGMGELHLEIVKDRLLNDLRVKAEIGKVYISYREAFQIEASKTHVFQGELLGKPAKVSLKIVVNPIDDSDSTDVNLVEIDSQLYGEGHLNILPADIERAVREGLDSAIGRGGPLGFPLTRTRIRISNITHFGPELTSSGSLSQCAMQALGELCRERNHLALLEPVMNVILSTNSAYLGSVLSDISGARNGRILSLDNDESNAAPSQLAKRTIEAEVPLSSLIGYSSALRSLTAGTASFSMRQAGYAVVPPHQIPDYIASRV</sequence>
<dbReference type="Proteomes" id="UP001165960">
    <property type="component" value="Unassembled WGS sequence"/>
</dbReference>
<organism evidence="1 2">
    <name type="scientific">Entomophthora muscae</name>
    <dbReference type="NCBI Taxonomy" id="34485"/>
    <lineage>
        <taxon>Eukaryota</taxon>
        <taxon>Fungi</taxon>
        <taxon>Fungi incertae sedis</taxon>
        <taxon>Zoopagomycota</taxon>
        <taxon>Entomophthoromycotina</taxon>
        <taxon>Entomophthoromycetes</taxon>
        <taxon>Entomophthorales</taxon>
        <taxon>Entomophthoraceae</taxon>
        <taxon>Entomophthora</taxon>
    </lineage>
</organism>
<evidence type="ECO:0000313" key="1">
    <source>
        <dbReference type="EMBL" id="KAJ9057956.1"/>
    </source>
</evidence>
<dbReference type="EMBL" id="QTSX02005754">
    <property type="protein sequence ID" value="KAJ9057956.1"/>
    <property type="molecule type" value="Genomic_DNA"/>
</dbReference>
<gene>
    <name evidence="1" type="primary">MEF2_1</name>
    <name evidence="1" type="ORF">DSO57_1017608</name>
</gene>
<keyword evidence="2" id="KW-1185">Reference proteome</keyword>